<evidence type="ECO:0000313" key="2">
    <source>
        <dbReference type="EMBL" id="SNY95246.1"/>
    </source>
</evidence>
<protein>
    <recommendedName>
        <fullName evidence="4">Lipoprotein</fullName>
    </recommendedName>
</protein>
<evidence type="ECO:0000313" key="3">
    <source>
        <dbReference type="Proteomes" id="UP000219048"/>
    </source>
</evidence>
<proteinExistence type="predicted"/>
<keyword evidence="1" id="KW-0812">Transmembrane</keyword>
<accession>A0A285MH10</accession>
<dbReference type="OrthoDB" id="1441845at2"/>
<keyword evidence="1" id="KW-0472">Membrane</keyword>
<dbReference type="AlphaFoldDB" id="A0A285MH10"/>
<name>A0A285MH10_9FLAO</name>
<dbReference type="RefSeq" id="WP_097044567.1">
    <property type="nucleotide sequence ID" value="NZ_OBEH01000001.1"/>
</dbReference>
<keyword evidence="1" id="KW-1133">Transmembrane helix</keyword>
<organism evidence="2 3">
    <name type="scientific">Flagellimonas pacifica</name>
    <dbReference type="NCBI Taxonomy" id="1247520"/>
    <lineage>
        <taxon>Bacteria</taxon>
        <taxon>Pseudomonadati</taxon>
        <taxon>Bacteroidota</taxon>
        <taxon>Flavobacteriia</taxon>
        <taxon>Flavobacteriales</taxon>
        <taxon>Flavobacteriaceae</taxon>
        <taxon>Flagellimonas</taxon>
    </lineage>
</organism>
<dbReference type="Proteomes" id="UP000219048">
    <property type="component" value="Unassembled WGS sequence"/>
</dbReference>
<gene>
    <name evidence="2" type="ORF">SAMN06265377_0912</name>
</gene>
<evidence type="ECO:0000256" key="1">
    <source>
        <dbReference type="SAM" id="Phobius"/>
    </source>
</evidence>
<dbReference type="PROSITE" id="PS51257">
    <property type="entry name" value="PROKAR_LIPOPROTEIN"/>
    <property type="match status" value="1"/>
</dbReference>
<keyword evidence="3" id="KW-1185">Reference proteome</keyword>
<dbReference type="EMBL" id="OBEH01000001">
    <property type="protein sequence ID" value="SNY95246.1"/>
    <property type="molecule type" value="Genomic_DNA"/>
</dbReference>
<reference evidence="3" key="1">
    <citation type="submission" date="2017-09" db="EMBL/GenBank/DDBJ databases">
        <authorList>
            <person name="Varghese N."/>
            <person name="Submissions S."/>
        </authorList>
    </citation>
    <scope>NUCLEOTIDE SEQUENCE [LARGE SCALE GENOMIC DNA]</scope>
    <source>
        <strain evidence="3">DSM 25885</strain>
    </source>
</reference>
<feature type="transmembrane region" description="Helical" evidence="1">
    <location>
        <begin position="7"/>
        <end position="29"/>
    </location>
</feature>
<evidence type="ECO:0008006" key="4">
    <source>
        <dbReference type="Google" id="ProtNLM"/>
    </source>
</evidence>
<sequence length="144" mass="17168">MNRKKRHWFWNLLIVLTLAACLFAFVIHYKNWHKIEEGQLKVLSGIYYQRIPISKIDSVQFVDKLPEMERSSGFSWMAKEKGVFKDSLTETKVYVFVDDLRQQKIRLVHDDSLKVFLNFKDSLETQQVYQILKEELLSNLKDPN</sequence>